<protein>
    <recommendedName>
        <fullName evidence="18">Interleukin-1 receptor type 2</fullName>
    </recommendedName>
    <alternativeName>
        <fullName evidence="21">CD121 antigen-like family member B</fullName>
    </alternativeName>
    <alternativeName>
        <fullName evidence="22">IL-1 type II receptor</fullName>
    </alternativeName>
    <alternativeName>
        <fullName evidence="19">Interleukin-1 receptor beta</fullName>
    </alternativeName>
    <alternativeName>
        <fullName evidence="20">Interleukin-1 receptor type II</fullName>
    </alternativeName>
</protein>
<dbReference type="InterPro" id="IPR003599">
    <property type="entry name" value="Ig_sub"/>
</dbReference>
<keyword evidence="11 23" id="KW-0472">Membrane</keyword>
<evidence type="ECO:0000256" key="11">
    <source>
        <dbReference type="ARBA" id="ARBA00023136"/>
    </source>
</evidence>
<reference evidence="25" key="1">
    <citation type="submission" date="2019-04" db="EMBL/GenBank/DDBJ databases">
        <authorList>
            <person name="Alioto T."/>
            <person name="Alioto T."/>
        </authorList>
    </citation>
    <scope>NUCLEOTIDE SEQUENCE [LARGE SCALE GENOMIC DNA]</scope>
</reference>
<evidence type="ECO:0000256" key="2">
    <source>
        <dbReference type="ARBA" id="ARBA00004479"/>
    </source>
</evidence>
<feature type="domain" description="Ig-like" evidence="24">
    <location>
        <begin position="187"/>
        <end position="274"/>
    </location>
</feature>
<dbReference type="GO" id="GO:0004910">
    <property type="term" value="F:interleukin-1, type II, blocking receptor activity"/>
    <property type="evidence" value="ECO:0007669"/>
    <property type="project" value="InterPro"/>
</dbReference>
<evidence type="ECO:0000256" key="19">
    <source>
        <dbReference type="ARBA" id="ARBA00076481"/>
    </source>
</evidence>
<sequence length="443" mass="49458">MNEVLVPPGAHSQALGTISDDEAAVNTQPQRTTGLQQAGPQISTSRVLWKLPGTMSILYVLIMGMSAFTVQPEEHTVATGDCQFRGKHYKTEFRVEGEPVVLRCPQLWSQFGASISPQALLTWRKNNSAQMIPGEGPRMWTEDGTLWVLPALREDSGTYICTVRNASHCDEMSIELRVFENTEASLPFISYSQILTLSASGLLACPDLREFTRNRTDVKTRWYKGSVPLDENNEKFISVEGTTHLLIHDVSVEDAGYYKCAITYAHKGRQYNVTRNVKLRVNKRKEETIPVIISPLQTISTSLGSRLTIPCKVFLGAGTPDTTLLWWTANSAQIESAYPGGRVTEGLRQEYSENNENYIEVPLIFNPVLREDLDTDFKCVVLNTLSFQTLQTTVKEASSTFSWGIALAPLSLVFLVLGGIWMYRRCKHRTEKARGLTALKTGL</sequence>
<dbReference type="PANTHER" id="PTHR11890:SF3">
    <property type="entry name" value="INTERLEUKIN-1 RECEPTOR TYPE 2"/>
    <property type="match status" value="1"/>
</dbReference>
<evidence type="ECO:0000256" key="20">
    <source>
        <dbReference type="ARBA" id="ARBA00077713"/>
    </source>
</evidence>
<evidence type="ECO:0000256" key="21">
    <source>
        <dbReference type="ARBA" id="ARBA00079536"/>
    </source>
</evidence>
<keyword evidence="10 23" id="KW-1133">Transmembrane helix</keyword>
<comment type="function">
    <text evidence="16">Non-signaling receptor for IL1A, IL1B and IL1RN. Reduces IL1B activities. Serves as a decoy receptor by competitive binding to IL1B and preventing its binding to IL1R1. Also modulates cellular response through non-signaling association with IL1RAP after binding to IL1B. IL1R2 (membrane and secreted forms) preferentially binds IL1B and poorly IL1A and IL1RN. The secreted IL1R2 recruits secreted IL1RAP with high affinity; this complex formation may be the dominant mechanism for neutralization of IL1B by secreted/soluble receptors.</text>
</comment>
<evidence type="ECO:0000259" key="24">
    <source>
        <dbReference type="PROSITE" id="PS50835"/>
    </source>
</evidence>
<dbReference type="GO" id="GO:0019966">
    <property type="term" value="F:interleukin-1 binding"/>
    <property type="evidence" value="ECO:0007669"/>
    <property type="project" value="TreeGrafter"/>
</dbReference>
<dbReference type="Gene3D" id="2.60.40.10">
    <property type="entry name" value="Immunoglobulins"/>
    <property type="match status" value="3"/>
</dbReference>
<keyword evidence="12" id="KW-1015">Disulfide bond</keyword>
<comment type="subcellular location">
    <subcellularLocation>
        <location evidence="1">Cell membrane</location>
    </subcellularLocation>
    <subcellularLocation>
        <location evidence="2">Membrane</location>
        <topology evidence="2">Single-pass type I membrane protein</topology>
    </subcellularLocation>
    <subcellularLocation>
        <location evidence="3">Secreted</location>
    </subcellularLocation>
</comment>
<dbReference type="InterPro" id="IPR036179">
    <property type="entry name" value="Ig-like_dom_sf"/>
</dbReference>
<keyword evidence="9" id="KW-0677">Repeat</keyword>
<evidence type="ECO:0000256" key="14">
    <source>
        <dbReference type="ARBA" id="ARBA00023180"/>
    </source>
</evidence>
<dbReference type="InterPro" id="IPR003598">
    <property type="entry name" value="Ig_sub2"/>
</dbReference>
<evidence type="ECO:0000313" key="26">
    <source>
        <dbReference type="Proteomes" id="UP000335636"/>
    </source>
</evidence>
<comment type="similarity">
    <text evidence="4">Belongs to the interleukin-1 receptor family.</text>
</comment>
<evidence type="ECO:0000256" key="15">
    <source>
        <dbReference type="ARBA" id="ARBA00023319"/>
    </source>
</evidence>
<evidence type="ECO:0000313" key="25">
    <source>
        <dbReference type="EMBL" id="VTJ72494.1"/>
    </source>
</evidence>
<evidence type="ECO:0000256" key="12">
    <source>
        <dbReference type="ARBA" id="ARBA00023157"/>
    </source>
</evidence>
<name>A0A5E4BS93_MARMO</name>
<dbReference type="Proteomes" id="UP000335636">
    <property type="component" value="Unassembled WGS sequence"/>
</dbReference>
<evidence type="ECO:0000256" key="4">
    <source>
        <dbReference type="ARBA" id="ARBA00009752"/>
    </source>
</evidence>
<keyword evidence="5" id="KW-1003">Cell membrane</keyword>
<evidence type="ECO:0000256" key="18">
    <source>
        <dbReference type="ARBA" id="ARBA00067897"/>
    </source>
</evidence>
<evidence type="ECO:0000256" key="23">
    <source>
        <dbReference type="SAM" id="Phobius"/>
    </source>
</evidence>
<dbReference type="FunFam" id="2.60.40.10:FF:001027">
    <property type="entry name" value="Interleukin 1 receptor type 2"/>
    <property type="match status" value="1"/>
</dbReference>
<dbReference type="SMART" id="SM00408">
    <property type="entry name" value="IGc2"/>
    <property type="match status" value="2"/>
</dbReference>
<evidence type="ECO:0000256" key="13">
    <source>
        <dbReference type="ARBA" id="ARBA00023170"/>
    </source>
</evidence>
<evidence type="ECO:0000256" key="17">
    <source>
        <dbReference type="ARBA" id="ARBA00063913"/>
    </source>
</evidence>
<comment type="caution">
    <text evidence="25">The sequence shown here is derived from an EMBL/GenBank/DDBJ whole genome shotgun (WGS) entry which is preliminary data.</text>
</comment>
<dbReference type="FunFam" id="2.60.40.10:FF:001326">
    <property type="entry name" value="Interleukin 1 receptor type 2"/>
    <property type="match status" value="1"/>
</dbReference>
<keyword evidence="7 23" id="KW-0812">Transmembrane</keyword>
<dbReference type="Pfam" id="PF00047">
    <property type="entry name" value="ig"/>
    <property type="match status" value="1"/>
</dbReference>
<dbReference type="InterPro" id="IPR015621">
    <property type="entry name" value="IL-1_rcpt_fam"/>
</dbReference>
<dbReference type="SMART" id="SM00409">
    <property type="entry name" value="IG"/>
    <property type="match status" value="3"/>
</dbReference>
<dbReference type="InterPro" id="IPR013783">
    <property type="entry name" value="Ig-like_fold"/>
</dbReference>
<feature type="domain" description="Ig-like" evidence="24">
    <location>
        <begin position="290"/>
        <end position="395"/>
    </location>
</feature>
<evidence type="ECO:0000256" key="7">
    <source>
        <dbReference type="ARBA" id="ARBA00022692"/>
    </source>
</evidence>
<proteinExistence type="inferred from homology"/>
<evidence type="ECO:0000256" key="16">
    <source>
        <dbReference type="ARBA" id="ARBA00059777"/>
    </source>
</evidence>
<dbReference type="PRINTS" id="PR01536">
    <property type="entry name" value="INTRLKN1R12F"/>
</dbReference>
<dbReference type="EMBL" id="CABDUW010000625">
    <property type="protein sequence ID" value="VTJ72494.1"/>
    <property type="molecule type" value="Genomic_DNA"/>
</dbReference>
<evidence type="ECO:0000256" key="1">
    <source>
        <dbReference type="ARBA" id="ARBA00004236"/>
    </source>
</evidence>
<dbReference type="InterPro" id="IPR013151">
    <property type="entry name" value="Immunoglobulin_dom"/>
</dbReference>
<feature type="domain" description="Ig-like" evidence="24">
    <location>
        <begin position="72"/>
        <end position="177"/>
    </location>
</feature>
<keyword evidence="26" id="KW-1185">Reference proteome</keyword>
<organism evidence="25 26">
    <name type="scientific">Marmota monax</name>
    <name type="common">Woodchuck</name>
    <dbReference type="NCBI Taxonomy" id="9995"/>
    <lineage>
        <taxon>Eukaryota</taxon>
        <taxon>Metazoa</taxon>
        <taxon>Chordata</taxon>
        <taxon>Craniata</taxon>
        <taxon>Vertebrata</taxon>
        <taxon>Euteleostomi</taxon>
        <taxon>Mammalia</taxon>
        <taxon>Eutheria</taxon>
        <taxon>Euarchontoglires</taxon>
        <taxon>Glires</taxon>
        <taxon>Rodentia</taxon>
        <taxon>Sciuromorpha</taxon>
        <taxon>Sciuridae</taxon>
        <taxon>Xerinae</taxon>
        <taxon>Marmotini</taxon>
        <taxon>Marmota</taxon>
    </lineage>
</organism>
<keyword evidence="8" id="KW-0732">Signal</keyword>
<dbReference type="SUPFAM" id="SSF48726">
    <property type="entry name" value="Immunoglobulin"/>
    <property type="match status" value="3"/>
</dbReference>
<dbReference type="InterPro" id="IPR007110">
    <property type="entry name" value="Ig-like_dom"/>
</dbReference>
<gene>
    <name evidence="25" type="ORF">MONAX_5E003672</name>
</gene>
<evidence type="ECO:0000256" key="5">
    <source>
        <dbReference type="ARBA" id="ARBA00022475"/>
    </source>
</evidence>
<evidence type="ECO:0000256" key="3">
    <source>
        <dbReference type="ARBA" id="ARBA00004613"/>
    </source>
</evidence>
<dbReference type="AlphaFoldDB" id="A0A5E4BS93"/>
<evidence type="ECO:0000256" key="22">
    <source>
        <dbReference type="ARBA" id="ARBA00079822"/>
    </source>
</evidence>
<dbReference type="GO" id="GO:0005886">
    <property type="term" value="C:plasma membrane"/>
    <property type="evidence" value="ECO:0007669"/>
    <property type="project" value="UniProtKB-SubCell"/>
</dbReference>
<dbReference type="InterPro" id="IPR004077">
    <property type="entry name" value="IL-1_rcpt_II-typ"/>
</dbReference>
<dbReference type="GO" id="GO:0005576">
    <property type="term" value="C:extracellular region"/>
    <property type="evidence" value="ECO:0007669"/>
    <property type="project" value="UniProtKB-SubCell"/>
</dbReference>
<accession>A0A5E4BS93</accession>
<keyword evidence="14" id="KW-0325">Glycoprotein</keyword>
<evidence type="ECO:0000256" key="6">
    <source>
        <dbReference type="ARBA" id="ARBA00022525"/>
    </source>
</evidence>
<comment type="subunit">
    <text evidence="17">Associates with IL1RAP to form a non-signaling interleukin-1 receptor complex.</text>
</comment>
<keyword evidence="6" id="KW-0964">Secreted</keyword>
<evidence type="ECO:0000256" key="10">
    <source>
        <dbReference type="ARBA" id="ARBA00022989"/>
    </source>
</evidence>
<evidence type="ECO:0000256" key="8">
    <source>
        <dbReference type="ARBA" id="ARBA00022729"/>
    </source>
</evidence>
<dbReference type="InterPro" id="IPR004074">
    <property type="entry name" value="IL-1_rcpt_I/II-typ"/>
</dbReference>
<keyword evidence="15" id="KW-0393">Immunoglobulin domain</keyword>
<evidence type="ECO:0000256" key="9">
    <source>
        <dbReference type="ARBA" id="ARBA00022737"/>
    </source>
</evidence>
<keyword evidence="13" id="KW-0675">Receptor</keyword>
<dbReference type="PROSITE" id="PS50835">
    <property type="entry name" value="IG_LIKE"/>
    <property type="match status" value="3"/>
</dbReference>
<dbReference type="FunFam" id="2.60.40.10:FF:000188">
    <property type="entry name" value="Interleukin-1 receptor accessory protein-like 1"/>
    <property type="match status" value="1"/>
</dbReference>
<dbReference type="PRINTS" id="PR01539">
    <property type="entry name" value="INTRLEUKN1R2"/>
</dbReference>
<dbReference type="PANTHER" id="PTHR11890">
    <property type="entry name" value="INTERLEUKIN-1 RECEPTOR FAMILY MEMBER"/>
    <property type="match status" value="1"/>
</dbReference>
<feature type="transmembrane region" description="Helical" evidence="23">
    <location>
        <begin position="401"/>
        <end position="423"/>
    </location>
</feature>